<comment type="subcellular location">
    <subcellularLocation>
        <location evidence="1 10">Cytoplasm</location>
    </subcellularLocation>
</comment>
<feature type="domain" description="C3H1-type" evidence="11">
    <location>
        <begin position="527"/>
        <end position="554"/>
    </location>
</feature>
<evidence type="ECO:0000256" key="7">
    <source>
        <dbReference type="ARBA" id="ARBA00022694"/>
    </source>
</evidence>
<keyword evidence="9" id="KW-0863">Zinc-finger</keyword>
<evidence type="ECO:0000256" key="3">
    <source>
        <dbReference type="ARBA" id="ARBA00022490"/>
    </source>
</evidence>
<evidence type="ECO:0000256" key="8">
    <source>
        <dbReference type="ARBA" id="ARBA00047957"/>
    </source>
</evidence>
<keyword evidence="6 10" id="KW-0949">S-adenosyl-L-methionine</keyword>
<dbReference type="InterPro" id="IPR000571">
    <property type="entry name" value="Znf_CCCH"/>
</dbReference>
<evidence type="ECO:0000259" key="11">
    <source>
        <dbReference type="PROSITE" id="PS50103"/>
    </source>
</evidence>
<comment type="similarity">
    <text evidence="2 10">Belongs to the TRM44 family.</text>
</comment>
<keyword evidence="9" id="KW-0862">Zinc</keyword>
<dbReference type="GO" id="GO:0141101">
    <property type="term" value="F:tRNA(Ser) (uridine(44)-2'-O-)-methyltransferase activity"/>
    <property type="evidence" value="ECO:0007669"/>
    <property type="project" value="UniProtKB-EC"/>
</dbReference>
<dbReference type="AlphaFoldDB" id="A0A238BLW9"/>
<dbReference type="EMBL" id="KZ270179">
    <property type="protein sequence ID" value="OZC06203.1"/>
    <property type="molecule type" value="Genomic_DNA"/>
</dbReference>
<dbReference type="GO" id="GO:0005737">
    <property type="term" value="C:cytoplasm"/>
    <property type="evidence" value="ECO:0007669"/>
    <property type="project" value="UniProtKB-SubCell"/>
</dbReference>
<keyword evidence="9" id="KW-0479">Metal-binding</keyword>
<protein>
    <recommendedName>
        <fullName evidence="10">tRNA (uracil-O(2)-)-methyltransferase</fullName>
        <ecNumber evidence="10">2.1.1.211</ecNumber>
    </recommendedName>
</protein>
<evidence type="ECO:0000313" key="13">
    <source>
        <dbReference type="Proteomes" id="UP000242913"/>
    </source>
</evidence>
<feature type="zinc finger region" description="C3H1-type" evidence="9">
    <location>
        <begin position="527"/>
        <end position="554"/>
    </location>
</feature>
<keyword evidence="4 10" id="KW-0489">Methyltransferase</keyword>
<dbReference type="PANTHER" id="PTHR21210">
    <property type="entry name" value="TRNA (URACIL-O(2)-)-METHYLTRANSFERASE-RELATED"/>
    <property type="match status" value="1"/>
</dbReference>
<dbReference type="GO" id="GO:0030488">
    <property type="term" value="P:tRNA methylation"/>
    <property type="evidence" value="ECO:0007669"/>
    <property type="project" value="UniProtKB-UniRule"/>
</dbReference>
<evidence type="ECO:0000256" key="5">
    <source>
        <dbReference type="ARBA" id="ARBA00022679"/>
    </source>
</evidence>
<keyword evidence="7 10" id="KW-0819">tRNA processing</keyword>
<dbReference type="InterPro" id="IPR011671">
    <property type="entry name" value="tRNA_uracil_MeTrfase"/>
</dbReference>
<organism evidence="12 13">
    <name type="scientific">Onchocerca flexuosa</name>
    <dbReference type="NCBI Taxonomy" id="387005"/>
    <lineage>
        <taxon>Eukaryota</taxon>
        <taxon>Metazoa</taxon>
        <taxon>Ecdysozoa</taxon>
        <taxon>Nematoda</taxon>
        <taxon>Chromadorea</taxon>
        <taxon>Rhabditida</taxon>
        <taxon>Spirurina</taxon>
        <taxon>Spiruromorpha</taxon>
        <taxon>Filarioidea</taxon>
        <taxon>Onchocercidae</taxon>
        <taxon>Onchocerca</taxon>
    </lineage>
</organism>
<keyword evidence="5 10" id="KW-0808">Transferase</keyword>
<dbReference type="OrthoDB" id="10047021at2759"/>
<name>A0A238BLW9_9BILA</name>
<evidence type="ECO:0000256" key="2">
    <source>
        <dbReference type="ARBA" id="ARBA00009056"/>
    </source>
</evidence>
<comment type="catalytic activity">
    <reaction evidence="8 10">
        <text>uridine(44) in tRNA(Ser) + S-adenosyl-L-methionine = 2'-O-methyluridine(44) in tRNA(Ser) + S-adenosyl-L-homocysteine + H(+)</text>
        <dbReference type="Rhea" id="RHEA:43100"/>
        <dbReference type="Rhea" id="RHEA-COMP:10339"/>
        <dbReference type="Rhea" id="RHEA-COMP:10340"/>
        <dbReference type="ChEBI" id="CHEBI:15378"/>
        <dbReference type="ChEBI" id="CHEBI:57856"/>
        <dbReference type="ChEBI" id="CHEBI:59789"/>
        <dbReference type="ChEBI" id="CHEBI:65315"/>
        <dbReference type="ChEBI" id="CHEBI:74478"/>
        <dbReference type="EC" id="2.1.1.211"/>
    </reaction>
</comment>
<keyword evidence="13" id="KW-1185">Reference proteome</keyword>
<dbReference type="PROSITE" id="PS50103">
    <property type="entry name" value="ZF_C3H1"/>
    <property type="match status" value="1"/>
</dbReference>
<dbReference type="Pfam" id="PF07757">
    <property type="entry name" value="AdoMet_MTase"/>
    <property type="match status" value="1"/>
</dbReference>
<sequence length="554" mass="64686">MDFMKITTAPLSTLPEFDVREAFSKVMNIWKDRCHTVNRRLSGVVLLDEQDSKYSHILTVTNLSSENVEIHKFIPRSPDIFSTCAYEVSFCLDKYVMEFRPCVLDEKRHPHVSFRYRLALEETLDQQWNLSLFVPNNEINYAWLQKVAFPRLLKWFAEIHEQSNITISHKLVNMEDYSQFYCEIKNKWGKQIAESWTERTNSQKFVYEDCAIAAYLIAYWRRKGFSPQRFCDIGCGNGLLVHLLQKMKACFFRMLENISVISPHIMNLQVNGYGIDLRKRRIWAKFVGTDLREKTLNPEEDLLNDSDFLIGNHTDELTPWIPIMAARSRRDFFLLPCCPFDFYSRFQKNCSVAATSIYSSYLLFIRDICLRLGYCVEEDRLKIPSTKRYCFLCTVPAGGLVENVEDIISNMLAYASSSHFVPREKIEKIRNCTQLSWDFRQLLATKIFRHLFELSSDKTTVCWGEGQSCSLKEIADLLNEEEKAQLRDSDGGLQTFLKNQHQIFKVVKGTVSIRNWAEEGKRRVEGKLRTSDCWFHKYFSGGCPLSAEDCSYKH</sequence>
<gene>
    <name evidence="12" type="ORF">X798_06811</name>
</gene>
<dbReference type="GO" id="GO:0008270">
    <property type="term" value="F:zinc ion binding"/>
    <property type="evidence" value="ECO:0007669"/>
    <property type="project" value="UniProtKB-KW"/>
</dbReference>
<evidence type="ECO:0000256" key="1">
    <source>
        <dbReference type="ARBA" id="ARBA00004496"/>
    </source>
</evidence>
<proteinExistence type="inferred from homology"/>
<dbReference type="Proteomes" id="UP000242913">
    <property type="component" value="Unassembled WGS sequence"/>
</dbReference>
<evidence type="ECO:0000256" key="9">
    <source>
        <dbReference type="PROSITE-ProRule" id="PRU00723"/>
    </source>
</evidence>
<evidence type="ECO:0000313" key="12">
    <source>
        <dbReference type="EMBL" id="OZC06203.1"/>
    </source>
</evidence>
<keyword evidence="3 10" id="KW-0963">Cytoplasm</keyword>
<evidence type="ECO:0000256" key="4">
    <source>
        <dbReference type="ARBA" id="ARBA00022603"/>
    </source>
</evidence>
<reference evidence="12 13" key="1">
    <citation type="submission" date="2015-12" db="EMBL/GenBank/DDBJ databases">
        <title>Draft genome of the nematode, Onchocerca flexuosa.</title>
        <authorList>
            <person name="Mitreva M."/>
        </authorList>
    </citation>
    <scope>NUCLEOTIDE SEQUENCE [LARGE SCALE GENOMIC DNA]</scope>
    <source>
        <strain evidence="12">Red Deer</strain>
    </source>
</reference>
<dbReference type="PANTHER" id="PTHR21210:SF0">
    <property type="entry name" value="TRNA (URACIL-O(2)-)-METHYLTRANSFERASE-RELATED"/>
    <property type="match status" value="1"/>
</dbReference>
<dbReference type="EC" id="2.1.1.211" evidence="10"/>
<evidence type="ECO:0000256" key="6">
    <source>
        <dbReference type="ARBA" id="ARBA00022691"/>
    </source>
</evidence>
<evidence type="ECO:0000256" key="10">
    <source>
        <dbReference type="RuleBase" id="RU368004"/>
    </source>
</evidence>
<comment type="function">
    <text evidence="10">Adenosyl-L-methionine (AdoMet)-dependent tRNA (uracil-O(2)-)-methyltransferase.</text>
</comment>
<accession>A0A238BLW9</accession>